<evidence type="ECO:0000259" key="2">
    <source>
        <dbReference type="Pfam" id="PF17906"/>
    </source>
</evidence>
<dbReference type="InterPro" id="IPR041426">
    <property type="entry name" value="Mos1_HTH"/>
</dbReference>
<comment type="caution">
    <text evidence="3">The sequence shown here is derived from an EMBL/GenBank/DDBJ whole genome shotgun (WGS) entry which is preliminary data.</text>
</comment>
<dbReference type="InterPro" id="IPR052709">
    <property type="entry name" value="Transposase-MT_Hybrid"/>
</dbReference>
<dbReference type="PANTHER" id="PTHR46060">
    <property type="entry name" value="MARINER MOS1 TRANSPOSASE-LIKE PROTEIN"/>
    <property type="match status" value="1"/>
</dbReference>
<keyword evidence="4" id="KW-1185">Reference proteome</keyword>
<evidence type="ECO:0000256" key="1">
    <source>
        <dbReference type="SAM" id="MobiDB-lite"/>
    </source>
</evidence>
<feature type="domain" description="Mos1 transposase HTH" evidence="2">
    <location>
        <begin position="3"/>
        <end position="39"/>
    </location>
</feature>
<accession>A0ABQ8TX28</accession>
<gene>
    <name evidence="3" type="ORF">ANN_02081</name>
</gene>
<dbReference type="PANTHER" id="PTHR46060:SF1">
    <property type="entry name" value="MARINER MOS1 TRANSPOSASE-LIKE PROTEIN"/>
    <property type="match status" value="1"/>
</dbReference>
<organism evidence="3 4">
    <name type="scientific">Periplaneta americana</name>
    <name type="common">American cockroach</name>
    <name type="synonym">Blatta americana</name>
    <dbReference type="NCBI Taxonomy" id="6978"/>
    <lineage>
        <taxon>Eukaryota</taxon>
        <taxon>Metazoa</taxon>
        <taxon>Ecdysozoa</taxon>
        <taxon>Arthropoda</taxon>
        <taxon>Hexapoda</taxon>
        <taxon>Insecta</taxon>
        <taxon>Pterygota</taxon>
        <taxon>Neoptera</taxon>
        <taxon>Polyneoptera</taxon>
        <taxon>Dictyoptera</taxon>
        <taxon>Blattodea</taxon>
        <taxon>Blattoidea</taxon>
        <taxon>Blattidae</taxon>
        <taxon>Blattinae</taxon>
        <taxon>Periplaneta</taxon>
    </lineage>
</organism>
<name>A0ABQ8TX28_PERAM</name>
<feature type="region of interest" description="Disordered" evidence="1">
    <location>
        <begin position="110"/>
        <end position="136"/>
    </location>
</feature>
<evidence type="ECO:0000313" key="3">
    <source>
        <dbReference type="EMBL" id="KAJ4450652.1"/>
    </source>
</evidence>
<evidence type="ECO:0000313" key="4">
    <source>
        <dbReference type="Proteomes" id="UP001148838"/>
    </source>
</evidence>
<reference evidence="3 4" key="1">
    <citation type="journal article" date="2022" name="Allergy">
        <title>Genome assembly and annotation of Periplaneta americana reveal a comprehensive cockroach allergen profile.</title>
        <authorList>
            <person name="Wang L."/>
            <person name="Xiong Q."/>
            <person name="Saelim N."/>
            <person name="Wang L."/>
            <person name="Nong W."/>
            <person name="Wan A.T."/>
            <person name="Shi M."/>
            <person name="Liu X."/>
            <person name="Cao Q."/>
            <person name="Hui J.H.L."/>
            <person name="Sookrung N."/>
            <person name="Leung T.F."/>
            <person name="Tungtrongchitr A."/>
            <person name="Tsui S.K.W."/>
        </authorList>
    </citation>
    <scope>NUCLEOTIDE SEQUENCE [LARGE SCALE GENOMIC DNA]</scope>
    <source>
        <strain evidence="3">PWHHKU_190912</strain>
    </source>
</reference>
<protein>
    <recommendedName>
        <fullName evidence="2">Mos1 transposase HTH domain-containing protein</fullName>
    </recommendedName>
</protein>
<dbReference type="Pfam" id="PF17906">
    <property type="entry name" value="HTH_48"/>
    <property type="match status" value="1"/>
</dbReference>
<dbReference type="Proteomes" id="UP001148838">
    <property type="component" value="Unassembled WGS sequence"/>
</dbReference>
<proteinExistence type="predicted"/>
<sequence>MARGRSAQECFQGLREAYGDAALPYRTVAQWVKAFREGKDAVQDNFCTERPRVEDNTVQLLASLLDADRRWTARSSRTKKVRPTQSAMKVMFIVAYDIDGVILHHAVPPRQTANAAPPSSCPQEKTTTLGGPLAPLAIGDSGTSTVLTRYDPCDYDLFTRVKEPLRGTWYNTRDELIRAIGRSIWNINTHGSADGVRRLPNIWQKGDKNILLLSVEFPQNIIPKLITEWKYAKYIVFKHHVLVDEPASSGISGAELGFCSGGETSRKRILPVAYASTVSDRQDVSRTDMLGRGSLHHYNVKTCESKQLVPNNATVPLLNLSTNSATYIGRYCLSGATDTGRQMPSE</sequence>
<dbReference type="EMBL" id="JAJSOF020000001">
    <property type="protein sequence ID" value="KAJ4450652.1"/>
    <property type="molecule type" value="Genomic_DNA"/>
</dbReference>